<protein>
    <submittedName>
        <fullName evidence="2">ECF transporter S component</fullName>
    </submittedName>
</protein>
<gene>
    <name evidence="2" type="ORF">FYJ33_04395</name>
</gene>
<proteinExistence type="predicted"/>
<dbReference type="RefSeq" id="WP_154530555.1">
    <property type="nucleotide sequence ID" value="NZ_JAQXTV010000051.1"/>
</dbReference>
<evidence type="ECO:0000313" key="2">
    <source>
        <dbReference type="EMBL" id="MSR90675.1"/>
    </source>
</evidence>
<sequence length="199" mass="21025">MEKKLNVSIFDTKKIVSIGLLSSISIFLGLSGLGFIPIPPVKATILHVPVIIGAILDGPIVGMIIGLFFGLFSMYNALVTMTPTSFVFLNPIIALIPRIMIGLISYYVYTILCKFLKNKYKAFSVGAAAVCGSLINTAGVLGLAYFIYLDKFSKALGLSATAGAKAISLVAATNGIPEAIVSALITIPIIAAAKKVRRK</sequence>
<keyword evidence="1" id="KW-1133">Transmembrane helix</keyword>
<feature type="transmembrane region" description="Helical" evidence="1">
    <location>
        <begin position="92"/>
        <end position="112"/>
    </location>
</feature>
<reference evidence="2 3" key="1">
    <citation type="submission" date="2019-08" db="EMBL/GenBank/DDBJ databases">
        <title>In-depth cultivation of the pig gut microbiome towards novel bacterial diversity and tailored functional studies.</title>
        <authorList>
            <person name="Wylensek D."/>
            <person name="Hitch T.C.A."/>
            <person name="Clavel T."/>
        </authorList>
    </citation>
    <scope>NUCLEOTIDE SEQUENCE [LARGE SCALE GENOMIC DNA]</scope>
    <source>
        <strain evidence="2 3">WCA-383-APC-5B</strain>
    </source>
</reference>
<keyword evidence="1" id="KW-0812">Transmembrane</keyword>
<keyword evidence="3" id="KW-1185">Reference proteome</keyword>
<comment type="caution">
    <text evidence="2">The sequence shown here is derived from an EMBL/GenBank/DDBJ whole genome shotgun (WGS) entry which is preliminary data.</text>
</comment>
<organism evidence="2 3">
    <name type="scientific">Inconstantimicrobium porci</name>
    <dbReference type="NCBI Taxonomy" id="2652291"/>
    <lineage>
        <taxon>Bacteria</taxon>
        <taxon>Bacillati</taxon>
        <taxon>Bacillota</taxon>
        <taxon>Clostridia</taxon>
        <taxon>Eubacteriales</taxon>
        <taxon>Clostridiaceae</taxon>
        <taxon>Inconstantimicrobium</taxon>
    </lineage>
</organism>
<accession>A0A7X2T0Z4</accession>
<keyword evidence="1" id="KW-0472">Membrane</keyword>
<feature type="transmembrane region" description="Helical" evidence="1">
    <location>
        <begin position="15"/>
        <end position="36"/>
    </location>
</feature>
<name>A0A7X2T0Z4_9CLOT</name>
<feature type="transmembrane region" description="Helical" evidence="1">
    <location>
        <begin position="167"/>
        <end position="193"/>
    </location>
</feature>
<dbReference type="AlphaFoldDB" id="A0A7X2T0Z4"/>
<dbReference type="EMBL" id="VULX01000003">
    <property type="protein sequence ID" value="MSR90675.1"/>
    <property type="molecule type" value="Genomic_DNA"/>
</dbReference>
<dbReference type="Gene3D" id="1.10.1760.20">
    <property type="match status" value="1"/>
</dbReference>
<dbReference type="InterPro" id="IPR024529">
    <property type="entry name" value="ECF_trnsprt_substrate-spec"/>
</dbReference>
<feature type="transmembrane region" description="Helical" evidence="1">
    <location>
        <begin position="124"/>
        <end position="147"/>
    </location>
</feature>
<feature type="transmembrane region" description="Helical" evidence="1">
    <location>
        <begin position="48"/>
        <end position="72"/>
    </location>
</feature>
<evidence type="ECO:0000313" key="3">
    <source>
        <dbReference type="Proteomes" id="UP000460287"/>
    </source>
</evidence>
<dbReference type="Proteomes" id="UP000460287">
    <property type="component" value="Unassembled WGS sequence"/>
</dbReference>
<evidence type="ECO:0000256" key="1">
    <source>
        <dbReference type="SAM" id="Phobius"/>
    </source>
</evidence>
<dbReference type="Pfam" id="PF12822">
    <property type="entry name" value="ECF_trnsprt"/>
    <property type="match status" value="1"/>
</dbReference>
<dbReference type="GO" id="GO:0022857">
    <property type="term" value="F:transmembrane transporter activity"/>
    <property type="evidence" value="ECO:0007669"/>
    <property type="project" value="InterPro"/>
</dbReference>